<dbReference type="PANTHER" id="PTHR13520">
    <property type="entry name" value="RAD50-INTERACTING PROTEIN 1 RINT-1"/>
    <property type="match status" value="1"/>
</dbReference>
<dbReference type="InterPro" id="IPR042042">
    <property type="entry name" value="Tip20p_domB"/>
</dbReference>
<dbReference type="OMA" id="IFIRIQA"/>
<dbReference type="EMBL" id="UYYF01000742">
    <property type="protein sequence ID" value="VDM99016.1"/>
    <property type="molecule type" value="Genomic_DNA"/>
</dbReference>
<reference evidence="1 2" key="2">
    <citation type="submission" date="2018-11" db="EMBL/GenBank/DDBJ databases">
        <authorList>
            <consortium name="Pathogen Informatics"/>
        </authorList>
    </citation>
    <scope>NUCLEOTIDE SEQUENCE [LARGE SCALE GENOMIC DNA]</scope>
</reference>
<dbReference type="Pfam" id="PF04437">
    <property type="entry name" value="RINT1_TIP1"/>
    <property type="match status" value="1"/>
</dbReference>
<name>A0A0N5CRJ8_THECL</name>
<dbReference type="WBParaSite" id="TCLT_0000284801-mRNA-1">
    <property type="protein sequence ID" value="TCLT_0000284801-mRNA-1"/>
    <property type="gene ID" value="TCLT_0000284801"/>
</dbReference>
<evidence type="ECO:0000313" key="2">
    <source>
        <dbReference type="Proteomes" id="UP000276776"/>
    </source>
</evidence>
<evidence type="ECO:0000313" key="3">
    <source>
        <dbReference type="WBParaSite" id="TCLT_0000284801-mRNA-1"/>
    </source>
</evidence>
<dbReference type="Proteomes" id="UP000276776">
    <property type="component" value="Unassembled WGS sequence"/>
</dbReference>
<dbReference type="PANTHER" id="PTHR13520:SF0">
    <property type="entry name" value="RAD50-INTERACTING PROTEIN 1"/>
    <property type="match status" value="1"/>
</dbReference>
<dbReference type="OrthoDB" id="239865at2759"/>
<organism evidence="3">
    <name type="scientific">Thelazia callipaeda</name>
    <name type="common">Oriental eyeworm</name>
    <name type="synonym">Parasitic nematode</name>
    <dbReference type="NCBI Taxonomy" id="103827"/>
    <lineage>
        <taxon>Eukaryota</taxon>
        <taxon>Metazoa</taxon>
        <taxon>Ecdysozoa</taxon>
        <taxon>Nematoda</taxon>
        <taxon>Chromadorea</taxon>
        <taxon>Rhabditida</taxon>
        <taxon>Spirurina</taxon>
        <taxon>Spiruromorpha</taxon>
        <taxon>Thelazioidea</taxon>
        <taxon>Thelaziidae</taxon>
        <taxon>Thelazia</taxon>
    </lineage>
</organism>
<dbReference type="GO" id="GO:0060628">
    <property type="term" value="P:regulation of ER to Golgi vesicle-mediated transport"/>
    <property type="evidence" value="ECO:0007669"/>
    <property type="project" value="TreeGrafter"/>
</dbReference>
<dbReference type="STRING" id="103827.A0A0N5CRJ8"/>
<dbReference type="GO" id="GO:0070939">
    <property type="term" value="C:Dsl1/NZR complex"/>
    <property type="evidence" value="ECO:0007669"/>
    <property type="project" value="InterPro"/>
</dbReference>
<sequence length="696" mass="81109">MLDVAEKLAELPTNDVGEYFRGFRTEGLYNMRHDLPVQLLRLKSFRQKLAHLKQTVLSASKSFDDKYLLFWRSLKQDAPDIHSRLESVLEQIKELNFLRVAQNLTIASSNITKALQSSNFSILYESVRLLRRNVDIDSQLDEKGTKNIEKMTKQLLIEIETLLSNAFKDLLKKIRYPLEASIDLKIHEKTIHHIAVLLKCLSILDNGFINCVCDRLKILIALTAPMEKRFRYHFFTEQKTNDLSKPEWFFTQILTWISANLDLISSILLKIFEDKAERTEMLNQFVNSLVNLAQEKVRIMRQMVADDPELFSHLIDECVAFENELQDIAIPVRSGIVLGVLCEDIYLLKWLQLERESCIAGVEHVLCEEDCWNNRYHNFSDVDMQRVPECTDQFLLMIESVTERYRWIENLELQSQFLNIQIFMLDDFRLRLVHISQQVASPWQKPFIHILNSAWYIAHVLDEWNEVDIFIRIQALGKKAHFRGVFEDIASMYKHLWRQRAEDLTVAFYQHIYASLSRYEREHWYSWIVDKPSDLTSSFCPFLLEVRRLLRYVNNLISPDSATKLYEMLNEKVAEALLTMITALSLNGRGAAQILYDITNSLLPVLNSLYTQNSDNVALEALDEPKFVEVISYLKILSQSTGTAILLYEELKRTTDDMASSLLEPFDAATIDRSKALELLKHRSDLQLTSNEVIKF</sequence>
<keyword evidence="2" id="KW-1185">Reference proteome</keyword>
<gene>
    <name evidence="1" type="ORF">TCLT_LOCUS2849</name>
</gene>
<proteinExistence type="predicted"/>
<dbReference type="PROSITE" id="PS51386">
    <property type="entry name" value="RINT1_TIP20"/>
    <property type="match status" value="1"/>
</dbReference>
<dbReference type="AlphaFoldDB" id="A0A0N5CRJ8"/>
<dbReference type="GO" id="GO:0006890">
    <property type="term" value="P:retrograde vesicle-mediated transport, Golgi to endoplasmic reticulum"/>
    <property type="evidence" value="ECO:0007669"/>
    <property type="project" value="InterPro"/>
</dbReference>
<accession>A0A0N5CRJ8</accession>
<protein>
    <submittedName>
        <fullName evidence="3">RAD50-interacting protein 1</fullName>
    </submittedName>
</protein>
<dbReference type="Gene3D" id="1.20.58.1420">
    <property type="entry name" value="Dsl1p vesicle tethering complex, Tip20p subunit, domain B"/>
    <property type="match status" value="1"/>
</dbReference>
<dbReference type="GO" id="GO:0006888">
    <property type="term" value="P:endoplasmic reticulum to Golgi vesicle-mediated transport"/>
    <property type="evidence" value="ECO:0007669"/>
    <property type="project" value="InterPro"/>
</dbReference>
<dbReference type="InterPro" id="IPR007528">
    <property type="entry name" value="RINT1_Tip20"/>
</dbReference>
<reference evidence="3" key="1">
    <citation type="submission" date="2017-02" db="UniProtKB">
        <authorList>
            <consortium name="WormBaseParasite"/>
        </authorList>
    </citation>
    <scope>IDENTIFICATION</scope>
</reference>
<evidence type="ECO:0000313" key="1">
    <source>
        <dbReference type="EMBL" id="VDM99016.1"/>
    </source>
</evidence>